<proteinExistence type="predicted"/>
<dbReference type="EMBL" id="JBBHJY010000007">
    <property type="protein sequence ID" value="MEJ6010997.1"/>
    <property type="molecule type" value="Genomic_DNA"/>
</dbReference>
<evidence type="ECO:0000313" key="2">
    <source>
        <dbReference type="EMBL" id="MEJ6010997.1"/>
    </source>
</evidence>
<reference evidence="2 3" key="1">
    <citation type="submission" date="2024-03" db="EMBL/GenBank/DDBJ databases">
        <authorList>
            <person name="Jo J.-H."/>
        </authorList>
    </citation>
    <scope>NUCLEOTIDE SEQUENCE [LARGE SCALE GENOMIC DNA]</scope>
    <source>
        <strain evidence="2 3">AS3R-12</strain>
    </source>
</reference>
<name>A0ABU8SAK2_9SPHN</name>
<dbReference type="Pfam" id="PF21777">
    <property type="entry name" value="SDR-like"/>
    <property type="match status" value="1"/>
</dbReference>
<sequence>MLVRVGVLPEDALDAASAFHVEVLPRLRAMPDAAITCVFPPAGHGHADWRRAAIQSLAREIAPHRINGIACDDEAAIAAAEAYLTTADGVTGQYLPLDGEGAGKVLHSAS</sequence>
<dbReference type="Proteomes" id="UP001379235">
    <property type="component" value="Unassembled WGS sequence"/>
</dbReference>
<evidence type="ECO:0000259" key="1">
    <source>
        <dbReference type="Pfam" id="PF21777"/>
    </source>
</evidence>
<keyword evidence="3" id="KW-1185">Reference proteome</keyword>
<evidence type="ECO:0000313" key="3">
    <source>
        <dbReference type="Proteomes" id="UP001379235"/>
    </source>
</evidence>
<accession>A0ABU8SAK2</accession>
<dbReference type="InterPro" id="IPR048623">
    <property type="entry name" value="SDR-like_proteobact"/>
</dbReference>
<dbReference type="RefSeq" id="WP_339967856.1">
    <property type="nucleotide sequence ID" value="NZ_JBBHJY010000007.1"/>
</dbReference>
<comment type="caution">
    <text evidence="2">The sequence shown here is derived from an EMBL/GenBank/DDBJ whole genome shotgun (WGS) entry which is preliminary data.</text>
</comment>
<feature type="domain" description="Short chain dehydrogenase-like proteobacteria" evidence="1">
    <location>
        <begin position="3"/>
        <end position="97"/>
    </location>
</feature>
<gene>
    <name evidence="2" type="ORF">WG900_13825</name>
</gene>
<organism evidence="2 3">
    <name type="scientific">Novosphingobium aquae</name>
    <dbReference type="NCBI Taxonomy" id="3133435"/>
    <lineage>
        <taxon>Bacteria</taxon>
        <taxon>Pseudomonadati</taxon>
        <taxon>Pseudomonadota</taxon>
        <taxon>Alphaproteobacteria</taxon>
        <taxon>Sphingomonadales</taxon>
        <taxon>Sphingomonadaceae</taxon>
        <taxon>Novosphingobium</taxon>
    </lineage>
</organism>
<protein>
    <submittedName>
        <fullName evidence="2">Rossmann fold domain-containing protein</fullName>
    </submittedName>
</protein>